<evidence type="ECO:0000313" key="3">
    <source>
        <dbReference type="Proteomes" id="UP000030655"/>
    </source>
</evidence>
<protein>
    <recommendedName>
        <fullName evidence="1">ISXO2-like transposase domain-containing protein</fullName>
    </recommendedName>
</protein>
<dbReference type="HOGENOM" id="CLU_044348_0_0_1"/>
<proteinExistence type="predicted"/>
<dbReference type="EMBL" id="KK365260">
    <property type="protein sequence ID" value="KCZ79534.1"/>
    <property type="molecule type" value="Genomic_DNA"/>
</dbReference>
<dbReference type="AlphaFoldDB" id="A0A059EXS2"/>
<organism evidence="2 3">
    <name type="scientific">Anncaliia algerae PRA339</name>
    <dbReference type="NCBI Taxonomy" id="1288291"/>
    <lineage>
        <taxon>Eukaryota</taxon>
        <taxon>Fungi</taxon>
        <taxon>Fungi incertae sedis</taxon>
        <taxon>Microsporidia</taxon>
        <taxon>Tubulinosematoidea</taxon>
        <taxon>Tubulinosematidae</taxon>
        <taxon>Anncaliia</taxon>
    </lineage>
</organism>
<dbReference type="SMART" id="SM01126">
    <property type="entry name" value="DDE_Tnp_IS1595"/>
    <property type="match status" value="1"/>
</dbReference>
<reference evidence="2 3" key="2">
    <citation type="submission" date="2014-03" db="EMBL/GenBank/DDBJ databases">
        <title>The Genome Sequence of Anncaliia algerae insect isolate PRA339.</title>
        <authorList>
            <consortium name="The Broad Institute Genome Sequencing Platform"/>
            <consortium name="The Broad Institute Genome Sequencing Center for Infectious Disease"/>
            <person name="Cuomo C."/>
            <person name="Becnel J."/>
            <person name="Sanscrainte N."/>
            <person name="Walker B."/>
            <person name="Young S.K."/>
            <person name="Zeng Q."/>
            <person name="Gargeya S."/>
            <person name="Fitzgerald M."/>
            <person name="Haas B."/>
            <person name="Abouelleil A."/>
            <person name="Alvarado L."/>
            <person name="Arachchi H.M."/>
            <person name="Berlin A.M."/>
            <person name="Chapman S.B."/>
            <person name="Dewar J."/>
            <person name="Goldberg J."/>
            <person name="Griggs A."/>
            <person name="Gujja S."/>
            <person name="Hansen M."/>
            <person name="Howarth C."/>
            <person name="Imamovic A."/>
            <person name="Larimer J."/>
            <person name="McCowan C."/>
            <person name="Murphy C."/>
            <person name="Neiman D."/>
            <person name="Pearson M."/>
            <person name="Priest M."/>
            <person name="Roberts A."/>
            <person name="Saif S."/>
            <person name="Shea T."/>
            <person name="Sisk P."/>
            <person name="Sykes S."/>
            <person name="Wortman J."/>
            <person name="Nusbaum C."/>
            <person name="Birren B."/>
        </authorList>
    </citation>
    <scope>NUCLEOTIDE SEQUENCE [LARGE SCALE GENOMIC DNA]</scope>
    <source>
        <strain evidence="2 3">PRA339</strain>
    </source>
</reference>
<accession>A0A059EXS2</accession>
<dbReference type="InterPro" id="IPR024445">
    <property type="entry name" value="Tnp_ISXO2-like"/>
</dbReference>
<evidence type="ECO:0000259" key="1">
    <source>
        <dbReference type="SMART" id="SM01126"/>
    </source>
</evidence>
<dbReference type="VEuPathDB" id="MicrosporidiaDB:H312_03075"/>
<dbReference type="NCBIfam" id="NF033547">
    <property type="entry name" value="transpos_IS1595"/>
    <property type="match status" value="1"/>
</dbReference>
<dbReference type="Pfam" id="PF12762">
    <property type="entry name" value="DDE_Tnp_IS1595"/>
    <property type="match status" value="1"/>
</dbReference>
<dbReference type="PANTHER" id="PTHR47163">
    <property type="entry name" value="DDE_TNP_IS1595 DOMAIN-CONTAINING PROTEIN"/>
    <property type="match status" value="1"/>
</dbReference>
<evidence type="ECO:0000313" key="2">
    <source>
        <dbReference type="EMBL" id="KCZ79534.1"/>
    </source>
</evidence>
<name>A0A059EXS2_9MICR</name>
<dbReference type="OrthoDB" id="6431448at2759"/>
<dbReference type="PANTHER" id="PTHR47163:SF2">
    <property type="entry name" value="SI:DKEY-17M8.2"/>
    <property type="match status" value="1"/>
</dbReference>
<gene>
    <name evidence="2" type="ORF">H312_03075</name>
</gene>
<sequence length="255" mass="29951">KCKKIMKFHPKEKRFYCPKKSCNRRVSIYEKTFFESSKIKINKLLLHCYMYLVCDCSVNGIKMSLGCSFKTISRWLEYLRQLVGESVPEEKMTIGGPGITVEIDETKLGKRKYHRGHRVEGVWIVAGGERTQEKKMFAINVENRNEETLQNVIERYVLPGSIICIDGWKAYKNACLNNNFEHQVVNHSKFFKDPDIGVHTNTIEGNNNALKYVIKPRNKNKKSIKYHLLYFLWRRINKKDLSCGFLKALKEIRYK</sequence>
<keyword evidence="3" id="KW-1185">Reference proteome</keyword>
<dbReference type="InterPro" id="IPR053164">
    <property type="entry name" value="IS1016-like_transposase"/>
</dbReference>
<feature type="non-terminal residue" evidence="2">
    <location>
        <position position="1"/>
    </location>
</feature>
<feature type="domain" description="ISXO2-like transposase" evidence="1">
    <location>
        <begin position="93"/>
        <end position="236"/>
    </location>
</feature>
<reference evidence="3" key="1">
    <citation type="submission" date="2013-02" db="EMBL/GenBank/DDBJ databases">
        <authorList>
            <consortium name="The Broad Institute Genome Sequencing Platform"/>
            <person name="Cuomo C."/>
            <person name="Becnel J."/>
            <person name="Sanscrainte N."/>
            <person name="Walker B."/>
            <person name="Young S.K."/>
            <person name="Zeng Q."/>
            <person name="Gargeya S."/>
            <person name="Fitzgerald M."/>
            <person name="Haas B."/>
            <person name="Abouelleil A."/>
            <person name="Alvarado L."/>
            <person name="Arachchi H.M."/>
            <person name="Berlin A.M."/>
            <person name="Chapman S.B."/>
            <person name="Dewar J."/>
            <person name="Goldberg J."/>
            <person name="Griggs A."/>
            <person name="Gujja S."/>
            <person name="Hansen M."/>
            <person name="Howarth C."/>
            <person name="Imamovic A."/>
            <person name="Larimer J."/>
            <person name="McCowan C."/>
            <person name="Murphy C."/>
            <person name="Neiman D."/>
            <person name="Pearson M."/>
            <person name="Priest M."/>
            <person name="Roberts A."/>
            <person name="Saif S."/>
            <person name="Shea T."/>
            <person name="Sisk P."/>
            <person name="Sykes S."/>
            <person name="Wortman J."/>
            <person name="Nusbaum C."/>
            <person name="Birren B."/>
        </authorList>
    </citation>
    <scope>NUCLEOTIDE SEQUENCE [LARGE SCALE GENOMIC DNA]</scope>
    <source>
        <strain evidence="3">PRA339</strain>
    </source>
</reference>
<dbReference type="Proteomes" id="UP000030655">
    <property type="component" value="Unassembled WGS sequence"/>
</dbReference>